<keyword evidence="1" id="KW-0456">Lyase</keyword>
<comment type="caution">
    <text evidence="1">The sequence shown here is derived from an EMBL/GenBank/DDBJ whole genome shotgun (WGS) entry which is preliminary data.</text>
</comment>
<dbReference type="Pfam" id="PF09492">
    <property type="entry name" value="Pec_lyase"/>
    <property type="match status" value="1"/>
</dbReference>
<dbReference type="EMBL" id="WVHT01000001">
    <property type="protein sequence ID" value="MXV49483.1"/>
    <property type="molecule type" value="Genomic_DNA"/>
</dbReference>
<dbReference type="GO" id="GO:0030570">
    <property type="term" value="F:pectate lyase activity"/>
    <property type="evidence" value="ECO:0007669"/>
    <property type="project" value="UniProtKB-EC"/>
</dbReference>
<keyword evidence="2" id="KW-1185">Reference proteome</keyword>
<evidence type="ECO:0000313" key="2">
    <source>
        <dbReference type="Proteomes" id="UP000466586"/>
    </source>
</evidence>
<protein>
    <submittedName>
        <fullName evidence="1">Pectate lyase</fullName>
        <ecNumber evidence="1">4.2.2.2</ecNumber>
    </submittedName>
</protein>
<dbReference type="Gene3D" id="1.50.10.20">
    <property type="match status" value="1"/>
</dbReference>
<accession>A0A7K1Y4I6</accession>
<dbReference type="RefSeq" id="WP_160842595.1">
    <property type="nucleotide sequence ID" value="NZ_WVHT01000001.1"/>
</dbReference>
<name>A0A7K1Y4I6_9SPHI</name>
<dbReference type="NCBIfam" id="TIGR02474">
    <property type="entry name" value="pec_lyase"/>
    <property type="match status" value="1"/>
</dbReference>
<dbReference type="SUPFAM" id="SSF81853">
    <property type="entry name" value="Family 10 polysaccharide lyase"/>
    <property type="match status" value="1"/>
</dbReference>
<evidence type="ECO:0000313" key="1">
    <source>
        <dbReference type="EMBL" id="MXV49483.1"/>
    </source>
</evidence>
<reference evidence="1 2" key="1">
    <citation type="submission" date="2019-11" db="EMBL/GenBank/DDBJ databases">
        <title>Pedobacter sp. HMF7647 Genome sequencing and assembly.</title>
        <authorList>
            <person name="Kang H."/>
            <person name="Kim H."/>
            <person name="Joh K."/>
        </authorList>
    </citation>
    <scope>NUCLEOTIDE SEQUENCE [LARGE SCALE GENOMIC DNA]</scope>
    <source>
        <strain evidence="1 2">HMF7647</strain>
    </source>
</reference>
<proteinExistence type="predicted"/>
<dbReference type="InterPro" id="IPR012669">
    <property type="entry name" value="Pectate_lyase"/>
</dbReference>
<organism evidence="1 2">
    <name type="scientific">Hufsiella arboris</name>
    <dbReference type="NCBI Taxonomy" id="2695275"/>
    <lineage>
        <taxon>Bacteria</taxon>
        <taxon>Pseudomonadati</taxon>
        <taxon>Bacteroidota</taxon>
        <taxon>Sphingobacteriia</taxon>
        <taxon>Sphingobacteriales</taxon>
        <taxon>Sphingobacteriaceae</taxon>
        <taxon>Hufsiella</taxon>
    </lineage>
</organism>
<dbReference type="EC" id="4.2.2.2" evidence="1"/>
<sequence>MKICRYLIYSLLLLPFGLKSQVKRDSIADRMLVYQLSNGGWPKQLDNKSAVNYDLPLTETLKTEIKNTGYLHATIDNRATSREINYLVKAYQETGNKDYLAAAEKGIDFILKAQYDNGGWPQYFPDKSIYRAEITYNDDAMINVLTILQNIATQKNGFDAVEKSYVPKAQAAVQKGIDCILKTQVVQNGTKTIWAAQYNQETLQPAKARAFEPASLSTSESVGVVHFLMKIKKPTPEICEAIKCAVAWFDKNKIAGYNFERVADSSMPKGFDVKLVPNADGVVWARFYDLNSNQPIFGDRDNTIKTNLDDLIYERRTGYAWYGSWAKKLIRTEYSEWKLKYN</sequence>
<dbReference type="AlphaFoldDB" id="A0A7K1Y4I6"/>
<dbReference type="Proteomes" id="UP000466586">
    <property type="component" value="Unassembled WGS sequence"/>
</dbReference>
<gene>
    <name evidence="1" type="primary">pelA</name>
    <name evidence="1" type="ORF">GS399_00745</name>
</gene>